<dbReference type="AlphaFoldDB" id="A0A2R6NFP3"/>
<proteinExistence type="predicted"/>
<evidence type="ECO:0008006" key="3">
    <source>
        <dbReference type="Google" id="ProtNLM"/>
    </source>
</evidence>
<dbReference type="EMBL" id="MLYV02001309">
    <property type="protein sequence ID" value="PSR70822.1"/>
    <property type="molecule type" value="Genomic_DNA"/>
</dbReference>
<evidence type="ECO:0000313" key="1">
    <source>
        <dbReference type="EMBL" id="PSR70822.1"/>
    </source>
</evidence>
<organism evidence="1 2">
    <name type="scientific">Hermanssonia centrifuga</name>
    <dbReference type="NCBI Taxonomy" id="98765"/>
    <lineage>
        <taxon>Eukaryota</taxon>
        <taxon>Fungi</taxon>
        <taxon>Dikarya</taxon>
        <taxon>Basidiomycota</taxon>
        <taxon>Agaricomycotina</taxon>
        <taxon>Agaricomycetes</taxon>
        <taxon>Polyporales</taxon>
        <taxon>Meruliaceae</taxon>
        <taxon>Hermanssonia</taxon>
    </lineage>
</organism>
<dbReference type="SUPFAM" id="SSF53474">
    <property type="entry name" value="alpha/beta-Hydrolases"/>
    <property type="match status" value="1"/>
</dbReference>
<comment type="caution">
    <text evidence="1">The sequence shown here is derived from an EMBL/GenBank/DDBJ whole genome shotgun (WGS) entry which is preliminary data.</text>
</comment>
<dbReference type="Gene3D" id="3.40.50.1820">
    <property type="entry name" value="alpha/beta hydrolase"/>
    <property type="match status" value="1"/>
</dbReference>
<reference evidence="1 2" key="1">
    <citation type="submission" date="2018-02" db="EMBL/GenBank/DDBJ databases">
        <title>Genome sequence of the basidiomycete white-rot fungus Phlebia centrifuga.</title>
        <authorList>
            <person name="Granchi Z."/>
            <person name="Peng M."/>
            <person name="de Vries R.P."/>
            <person name="Hilden K."/>
            <person name="Makela M.R."/>
            <person name="Grigoriev I."/>
            <person name="Riley R."/>
        </authorList>
    </citation>
    <scope>NUCLEOTIDE SEQUENCE [LARGE SCALE GENOMIC DNA]</scope>
    <source>
        <strain evidence="1 2">FBCC195</strain>
    </source>
</reference>
<dbReference type="InterPro" id="IPR029058">
    <property type="entry name" value="AB_hydrolase_fold"/>
</dbReference>
<gene>
    <name evidence="1" type="ORF">PHLCEN_2v13263</name>
</gene>
<protein>
    <recommendedName>
        <fullName evidence="3">AB hydrolase-1 domain-containing protein</fullName>
    </recommendedName>
</protein>
<evidence type="ECO:0000313" key="2">
    <source>
        <dbReference type="Proteomes" id="UP000186601"/>
    </source>
</evidence>
<dbReference type="Proteomes" id="UP000186601">
    <property type="component" value="Unassembled WGS sequence"/>
</dbReference>
<dbReference type="OrthoDB" id="3251587at2759"/>
<sequence length="290" mass="32574">MRDYPGSSPYTQEELSAISSSDSELQTGAIYVQGEQIAAFIEAFIRSHDIPRLNEPKENISGGIVVLTWSIANFVSMSMLGNAAMLPEKTKYSLEEYLYSVVLYDPTITSLGIPPPDNVYHPLRDQALTAKARGERFLIWVSSYFSPVSDLSIVTPSFLAERPIEPFPVPTISTMSTTELKECTDFGALERSNLSLRFAMPEVYHKNFKRALFDTQGVWPNVKAVVIWGEMSVPDCVWSAKVVRDMLAAQPEEGSTEVRREIHIQNLEGANHFAHWDRPEKVIQLLLDCL</sequence>
<accession>A0A2R6NFP3</accession>
<keyword evidence="2" id="KW-1185">Reference proteome</keyword>
<name>A0A2R6NFP3_9APHY</name>